<name>A0ACC2PM51_9HYME</name>
<comment type="caution">
    <text evidence="1">The sequence shown here is derived from an EMBL/GenBank/DDBJ whole genome shotgun (WGS) entry which is preliminary data.</text>
</comment>
<sequence length="333" mass="37397">MGWSERGTGRSYDSFNGYAFIIGYLNTKILDYTTINRKYEFCANGSPEGDHDRRLHSVGKAKAMKADAVVELNDLVGNFVMELYQVGRIRKEFVKRGVIDHVKKCFTYAIALSKGENVNLANILRQFPDHLFGYHENCGEWCESDRVYAVKLKDPKLYDASSRVFGMYAQNATKFSIAASRQPNESVNDMVAHKSKKNICLSEKTSSLDPDTEILELPAVCNGSDSSVRIKPTGGISPAATEVNGFRFQNSNIYFHDKLVPTKSMKVALSEFKIYLDQISSENNNQDCSLVAHNAPLDAPFDAPRLVRAIVNCNMTENSLEKLVARVLLFERY</sequence>
<organism evidence="1 2">
    <name type="scientific">Eretmocerus hayati</name>
    <dbReference type="NCBI Taxonomy" id="131215"/>
    <lineage>
        <taxon>Eukaryota</taxon>
        <taxon>Metazoa</taxon>
        <taxon>Ecdysozoa</taxon>
        <taxon>Arthropoda</taxon>
        <taxon>Hexapoda</taxon>
        <taxon>Insecta</taxon>
        <taxon>Pterygota</taxon>
        <taxon>Neoptera</taxon>
        <taxon>Endopterygota</taxon>
        <taxon>Hymenoptera</taxon>
        <taxon>Apocrita</taxon>
        <taxon>Proctotrupomorpha</taxon>
        <taxon>Chalcidoidea</taxon>
        <taxon>Aphelinidae</taxon>
        <taxon>Aphelininae</taxon>
        <taxon>Eretmocerus</taxon>
    </lineage>
</organism>
<dbReference type="Proteomes" id="UP001239111">
    <property type="component" value="Chromosome 1"/>
</dbReference>
<accession>A0ACC2PM51</accession>
<keyword evidence="2" id="KW-1185">Reference proteome</keyword>
<reference evidence="1" key="1">
    <citation type="submission" date="2023-04" db="EMBL/GenBank/DDBJ databases">
        <title>A chromosome-level genome assembly of the parasitoid wasp Eretmocerus hayati.</title>
        <authorList>
            <person name="Zhong Y."/>
            <person name="Liu S."/>
            <person name="Liu Y."/>
        </authorList>
    </citation>
    <scope>NUCLEOTIDE SEQUENCE</scope>
    <source>
        <strain evidence="1">ZJU_SS_LIU_2023</strain>
    </source>
</reference>
<proteinExistence type="predicted"/>
<dbReference type="EMBL" id="CM056741">
    <property type="protein sequence ID" value="KAJ8684654.1"/>
    <property type="molecule type" value="Genomic_DNA"/>
</dbReference>
<evidence type="ECO:0000313" key="2">
    <source>
        <dbReference type="Proteomes" id="UP001239111"/>
    </source>
</evidence>
<evidence type="ECO:0000313" key="1">
    <source>
        <dbReference type="EMBL" id="KAJ8684654.1"/>
    </source>
</evidence>
<protein>
    <submittedName>
        <fullName evidence="1">Uncharacterized protein</fullName>
    </submittedName>
</protein>
<gene>
    <name evidence="1" type="ORF">QAD02_020447</name>
</gene>